<reference evidence="2" key="2">
    <citation type="submission" date="2020-09" db="EMBL/GenBank/DDBJ databases">
        <authorList>
            <person name="Sun Q."/>
            <person name="Ohkuma M."/>
        </authorList>
    </citation>
    <scope>NUCLEOTIDE SEQUENCE</scope>
    <source>
        <strain evidence="2">JCM 3035</strain>
    </source>
</reference>
<comment type="caution">
    <text evidence="2">The sequence shown here is derived from an EMBL/GenBank/DDBJ whole genome shotgun (WGS) entry which is preliminary data.</text>
</comment>
<keyword evidence="1" id="KW-0732">Signal</keyword>
<evidence type="ECO:0000256" key="1">
    <source>
        <dbReference type="SAM" id="SignalP"/>
    </source>
</evidence>
<keyword evidence="3" id="KW-1185">Reference proteome</keyword>
<feature type="chain" id="PRO_5039444677" description="Lipoprotein" evidence="1">
    <location>
        <begin position="16"/>
        <end position="232"/>
    </location>
</feature>
<gene>
    <name evidence="2" type="ORF">GCM10010094_10400</name>
</gene>
<name>A0A917V8Q1_9ACTN</name>
<dbReference type="SUPFAM" id="SSF89392">
    <property type="entry name" value="Prokaryotic lipoproteins and lipoprotein localization factors"/>
    <property type="match status" value="1"/>
</dbReference>
<protein>
    <recommendedName>
        <fullName evidence="4">Lipoprotein</fullName>
    </recommendedName>
</protein>
<organism evidence="2 3">
    <name type="scientific">Streptomyces flaveus</name>
    <dbReference type="NCBI Taxonomy" id="66370"/>
    <lineage>
        <taxon>Bacteria</taxon>
        <taxon>Bacillati</taxon>
        <taxon>Actinomycetota</taxon>
        <taxon>Actinomycetes</taxon>
        <taxon>Kitasatosporales</taxon>
        <taxon>Streptomycetaceae</taxon>
        <taxon>Streptomyces</taxon>
        <taxon>Streptomyces aurantiacus group</taxon>
    </lineage>
</organism>
<reference evidence="2" key="1">
    <citation type="journal article" date="2014" name="Int. J. Syst. Evol. Microbiol.">
        <title>Complete genome sequence of Corynebacterium casei LMG S-19264T (=DSM 44701T), isolated from a smear-ripened cheese.</title>
        <authorList>
            <consortium name="US DOE Joint Genome Institute (JGI-PGF)"/>
            <person name="Walter F."/>
            <person name="Albersmeier A."/>
            <person name="Kalinowski J."/>
            <person name="Ruckert C."/>
        </authorList>
    </citation>
    <scope>NUCLEOTIDE SEQUENCE</scope>
    <source>
        <strain evidence="2">JCM 3035</strain>
    </source>
</reference>
<sequence>MAAVLGCLVVGAAVAGCSADGSSGDEPSAKQMLDDANDTMNALKSVTVDGKTTTVATGEGFSTRLTTDLKGTCSFSQTWTNSARLEQIRIGDVDYVRPNRAYLKMAGKDGTAKGEQKRWVKSPAKQTAFESEESGLSHCTREFGSFGKATKGDPTEVDGRRAIPLVVTDKAVKEGAYTFYVATEGKPYLLKVAYKGTDYRTTTTFSDFDKPVDVRAPAKGDVLDASGIEPLT</sequence>
<dbReference type="AlphaFoldDB" id="A0A917V8Q1"/>
<evidence type="ECO:0000313" key="3">
    <source>
        <dbReference type="Proteomes" id="UP000637788"/>
    </source>
</evidence>
<dbReference type="Proteomes" id="UP000637788">
    <property type="component" value="Unassembled WGS sequence"/>
</dbReference>
<proteinExistence type="predicted"/>
<feature type="signal peptide" evidence="1">
    <location>
        <begin position="1"/>
        <end position="15"/>
    </location>
</feature>
<dbReference type="Gene3D" id="2.50.20.20">
    <property type="match status" value="1"/>
</dbReference>
<evidence type="ECO:0008006" key="4">
    <source>
        <dbReference type="Google" id="ProtNLM"/>
    </source>
</evidence>
<dbReference type="EMBL" id="BMPQ01000002">
    <property type="protein sequence ID" value="GGK52003.1"/>
    <property type="molecule type" value="Genomic_DNA"/>
</dbReference>
<dbReference type="InterPro" id="IPR029046">
    <property type="entry name" value="LolA/LolB/LppX"/>
</dbReference>
<accession>A0A917V8Q1</accession>
<evidence type="ECO:0000313" key="2">
    <source>
        <dbReference type="EMBL" id="GGK52003.1"/>
    </source>
</evidence>